<feature type="non-terminal residue" evidence="2">
    <location>
        <position position="334"/>
    </location>
</feature>
<protein>
    <submittedName>
        <fullName evidence="2">Uncharacterized protein</fullName>
    </submittedName>
</protein>
<feature type="region of interest" description="Disordered" evidence="1">
    <location>
        <begin position="269"/>
        <end position="296"/>
    </location>
</feature>
<sequence length="334" mass="34645">MRVGDVVRKVPCRHSFHQVWEGRVSGIFFFSLPYIPRAQPSGRFLTVFDIGWVGTSRQACIDRWLLRSRCTCPACGFEVYSRFQQDGTPAGPDSGVIRERPRAVESKSYRVNAPPHDGGAAAAATRAGREAKKQKKKAAAAGSAAGGQNLSSLIVTQAAAGGSKRPPPPSGPQAARGGRPRPRCRRGPRLPPLGRAGASAPAGREPDGTLAAAQLRLMGLALGAEETAAAAAPAAGVSRSGREFDRRKGDGGARFALPLLLPGAAAPASGPGLPLSVGPGAGSRPWPGRAADPGRAKTARGTCYLRLLRERTSVAAERRMLADATRAAEAAAAA</sequence>
<name>A0A8H8DF30_9FUNG</name>
<evidence type="ECO:0000313" key="2">
    <source>
        <dbReference type="EMBL" id="KAG5455527.1"/>
    </source>
</evidence>
<dbReference type="OrthoDB" id="8062037at2759"/>
<dbReference type="Gene3D" id="3.30.40.10">
    <property type="entry name" value="Zinc/RING finger domain, C3HC4 (zinc finger)"/>
    <property type="match status" value="1"/>
</dbReference>
<dbReference type="AlphaFoldDB" id="A0A8H8DF30"/>
<feature type="compositionally biased region" description="Basic and acidic residues" evidence="1">
    <location>
        <begin position="96"/>
        <end position="108"/>
    </location>
</feature>
<organism evidence="2 3">
    <name type="scientific">Olpidium bornovanus</name>
    <dbReference type="NCBI Taxonomy" id="278681"/>
    <lineage>
        <taxon>Eukaryota</taxon>
        <taxon>Fungi</taxon>
        <taxon>Fungi incertae sedis</taxon>
        <taxon>Olpidiomycota</taxon>
        <taxon>Olpidiomycotina</taxon>
        <taxon>Olpidiomycetes</taxon>
        <taxon>Olpidiales</taxon>
        <taxon>Olpidiaceae</taxon>
        <taxon>Olpidium</taxon>
    </lineage>
</organism>
<proteinExistence type="predicted"/>
<gene>
    <name evidence="2" type="ORF">BJ554DRAFT_5030</name>
</gene>
<keyword evidence="3" id="KW-1185">Reference proteome</keyword>
<feature type="compositionally biased region" description="Basic residues" evidence="1">
    <location>
        <begin position="178"/>
        <end position="188"/>
    </location>
</feature>
<dbReference type="InterPro" id="IPR013083">
    <property type="entry name" value="Znf_RING/FYVE/PHD"/>
</dbReference>
<feature type="region of interest" description="Disordered" evidence="1">
    <location>
        <begin position="230"/>
        <end position="249"/>
    </location>
</feature>
<dbReference type="EMBL" id="JAEFCI010013232">
    <property type="protein sequence ID" value="KAG5455527.1"/>
    <property type="molecule type" value="Genomic_DNA"/>
</dbReference>
<accession>A0A8H8DF30</accession>
<feature type="region of interest" description="Disordered" evidence="1">
    <location>
        <begin position="87"/>
        <end position="146"/>
    </location>
</feature>
<feature type="compositionally biased region" description="Basic and acidic residues" evidence="1">
    <location>
        <begin position="240"/>
        <end position="249"/>
    </location>
</feature>
<evidence type="ECO:0000313" key="3">
    <source>
        <dbReference type="Proteomes" id="UP000673691"/>
    </source>
</evidence>
<comment type="caution">
    <text evidence="2">The sequence shown here is derived from an EMBL/GenBank/DDBJ whole genome shotgun (WGS) entry which is preliminary data.</text>
</comment>
<dbReference type="Proteomes" id="UP000673691">
    <property type="component" value="Unassembled WGS sequence"/>
</dbReference>
<feature type="region of interest" description="Disordered" evidence="1">
    <location>
        <begin position="158"/>
        <end position="206"/>
    </location>
</feature>
<evidence type="ECO:0000256" key="1">
    <source>
        <dbReference type="SAM" id="MobiDB-lite"/>
    </source>
</evidence>
<feature type="compositionally biased region" description="Low complexity" evidence="1">
    <location>
        <begin position="269"/>
        <end position="278"/>
    </location>
</feature>
<reference evidence="2 3" key="1">
    <citation type="journal article" name="Sci. Rep.">
        <title>Genome-scale phylogenetic analyses confirm Olpidium as the closest living zoosporic fungus to the non-flagellated, terrestrial fungi.</title>
        <authorList>
            <person name="Chang Y."/>
            <person name="Rochon D."/>
            <person name="Sekimoto S."/>
            <person name="Wang Y."/>
            <person name="Chovatia M."/>
            <person name="Sandor L."/>
            <person name="Salamov A."/>
            <person name="Grigoriev I.V."/>
            <person name="Stajich J.E."/>
            <person name="Spatafora J.W."/>
        </authorList>
    </citation>
    <scope>NUCLEOTIDE SEQUENCE [LARGE SCALE GENOMIC DNA]</scope>
    <source>
        <strain evidence="2">S191</strain>
    </source>
</reference>